<comment type="similarity">
    <text evidence="2">Belongs to the 'phage' integrase family.</text>
</comment>
<feature type="domain" description="Core-binding (CB)" evidence="8">
    <location>
        <begin position="8"/>
        <end position="86"/>
    </location>
</feature>
<dbReference type="Gene3D" id="1.10.443.10">
    <property type="entry name" value="Intergrase catalytic core"/>
    <property type="match status" value="1"/>
</dbReference>
<dbReference type="GO" id="GO:0006310">
    <property type="term" value="P:DNA recombination"/>
    <property type="evidence" value="ECO:0007669"/>
    <property type="project" value="UniProtKB-KW"/>
</dbReference>
<evidence type="ECO:0000256" key="6">
    <source>
        <dbReference type="PROSITE-ProRule" id="PRU01248"/>
    </source>
</evidence>
<dbReference type="Pfam" id="PF00589">
    <property type="entry name" value="Phage_integrase"/>
    <property type="match status" value="1"/>
</dbReference>
<accession>A0A1I0EG11</accession>
<proteinExistence type="inferred from homology"/>
<dbReference type="STRING" id="460384.SAMN05216313_106103"/>
<feature type="domain" description="Tyr recombinase" evidence="7">
    <location>
        <begin position="104"/>
        <end position="278"/>
    </location>
</feature>
<dbReference type="PROSITE" id="PS51898">
    <property type="entry name" value="TYR_RECOMBINASE"/>
    <property type="match status" value="1"/>
</dbReference>
<evidence type="ECO:0000259" key="7">
    <source>
        <dbReference type="PROSITE" id="PS51898"/>
    </source>
</evidence>
<evidence type="ECO:0000256" key="1">
    <source>
        <dbReference type="ARBA" id="ARBA00003283"/>
    </source>
</evidence>
<dbReference type="EMBL" id="FOIM01000006">
    <property type="protein sequence ID" value="SET43966.1"/>
    <property type="molecule type" value="Genomic_DNA"/>
</dbReference>
<name>A0A1I0EG11_9FIRM</name>
<dbReference type="Proteomes" id="UP000198508">
    <property type="component" value="Unassembled WGS sequence"/>
</dbReference>
<evidence type="ECO:0000313" key="9">
    <source>
        <dbReference type="EMBL" id="SET43966.1"/>
    </source>
</evidence>
<evidence type="ECO:0000313" key="10">
    <source>
        <dbReference type="Proteomes" id="UP000198508"/>
    </source>
</evidence>
<dbReference type="InterPro" id="IPR002104">
    <property type="entry name" value="Integrase_catalytic"/>
</dbReference>
<evidence type="ECO:0000256" key="2">
    <source>
        <dbReference type="ARBA" id="ARBA00008857"/>
    </source>
</evidence>
<sequence>MKDNQKRIITTQKIDDYCLWLDRCERSRETIQKYEYYLTRFKEFMDCRPVDKEMVILWKSVLRENLAPVTVNGALAALNGFFKYCDWQDCRARFLKISKNTFYPESRELTRKEYLRLVRTAADQGNERLSLLLETICSSGIRVSELPFITVAALCKGQAEVECKGRIRTVLLTKRLCKILLDYAARKGIESGMIFVTRSGKALDRSNIWREMKALGLKANVDREKIFPHNLRHLFARTYYAMTKDLSKLADILGHKDINTTRIYTIESGSRHRKQLESMRLIVTPYNAISILLYSESWTR</sequence>
<dbReference type="PANTHER" id="PTHR30349">
    <property type="entry name" value="PHAGE INTEGRASE-RELATED"/>
    <property type="match status" value="1"/>
</dbReference>
<evidence type="ECO:0000256" key="4">
    <source>
        <dbReference type="ARBA" id="ARBA00023125"/>
    </source>
</evidence>
<dbReference type="InterPro" id="IPR010998">
    <property type="entry name" value="Integrase_recombinase_N"/>
</dbReference>
<dbReference type="AlphaFoldDB" id="A0A1I0EG11"/>
<dbReference type="RefSeq" id="WP_092362145.1">
    <property type="nucleotide sequence ID" value="NZ_FOIM01000006.1"/>
</dbReference>
<dbReference type="InterPro" id="IPR013762">
    <property type="entry name" value="Integrase-like_cat_sf"/>
</dbReference>
<protein>
    <submittedName>
        <fullName evidence="9">Site-specific recombinase XerD</fullName>
    </submittedName>
</protein>
<evidence type="ECO:0000259" key="8">
    <source>
        <dbReference type="PROSITE" id="PS51900"/>
    </source>
</evidence>
<gene>
    <name evidence="9" type="ORF">SAMN05216313_106103</name>
</gene>
<dbReference type="InterPro" id="IPR050090">
    <property type="entry name" value="Tyrosine_recombinase_XerCD"/>
</dbReference>
<dbReference type="Gene3D" id="1.10.150.130">
    <property type="match status" value="1"/>
</dbReference>
<keyword evidence="3" id="KW-0229">DNA integration</keyword>
<reference evidence="10" key="1">
    <citation type="submission" date="2016-10" db="EMBL/GenBank/DDBJ databases">
        <authorList>
            <person name="Varghese N."/>
            <person name="Submissions S."/>
        </authorList>
    </citation>
    <scope>NUCLEOTIDE SEQUENCE [LARGE SCALE GENOMIC DNA]</scope>
    <source>
        <strain evidence="10">NLAE-zl-G277</strain>
    </source>
</reference>
<dbReference type="SUPFAM" id="SSF56349">
    <property type="entry name" value="DNA breaking-rejoining enzymes"/>
    <property type="match status" value="1"/>
</dbReference>
<organism evidence="9 10">
    <name type="scientific">Enterocloster lavalensis</name>
    <dbReference type="NCBI Taxonomy" id="460384"/>
    <lineage>
        <taxon>Bacteria</taxon>
        <taxon>Bacillati</taxon>
        <taxon>Bacillota</taxon>
        <taxon>Clostridia</taxon>
        <taxon>Lachnospirales</taxon>
        <taxon>Lachnospiraceae</taxon>
        <taxon>Enterocloster</taxon>
    </lineage>
</organism>
<dbReference type="InterPro" id="IPR011010">
    <property type="entry name" value="DNA_brk_join_enz"/>
</dbReference>
<dbReference type="PANTHER" id="PTHR30349:SF89">
    <property type="entry name" value="INTEGRASE_RECOMBINASE"/>
    <property type="match status" value="1"/>
</dbReference>
<dbReference type="InterPro" id="IPR044068">
    <property type="entry name" value="CB"/>
</dbReference>
<dbReference type="GO" id="GO:0015074">
    <property type="term" value="P:DNA integration"/>
    <property type="evidence" value="ECO:0007669"/>
    <property type="project" value="UniProtKB-KW"/>
</dbReference>
<keyword evidence="4 6" id="KW-0238">DNA-binding</keyword>
<evidence type="ECO:0000256" key="3">
    <source>
        <dbReference type="ARBA" id="ARBA00022908"/>
    </source>
</evidence>
<comment type="function">
    <text evidence="1">Site-specific tyrosine recombinase, which acts by catalyzing the cutting and rejoining of the recombining DNA molecules.</text>
</comment>
<dbReference type="InterPro" id="IPR004107">
    <property type="entry name" value="Integrase_SAM-like_N"/>
</dbReference>
<dbReference type="GO" id="GO:0003677">
    <property type="term" value="F:DNA binding"/>
    <property type="evidence" value="ECO:0007669"/>
    <property type="project" value="UniProtKB-UniRule"/>
</dbReference>
<dbReference type="Pfam" id="PF02899">
    <property type="entry name" value="Phage_int_SAM_1"/>
    <property type="match status" value="1"/>
</dbReference>
<dbReference type="PROSITE" id="PS51900">
    <property type="entry name" value="CB"/>
    <property type="match status" value="1"/>
</dbReference>
<keyword evidence="5" id="KW-0233">DNA recombination</keyword>
<evidence type="ECO:0000256" key="5">
    <source>
        <dbReference type="ARBA" id="ARBA00023172"/>
    </source>
</evidence>
<keyword evidence="10" id="KW-1185">Reference proteome</keyword>